<evidence type="ECO:0000256" key="2">
    <source>
        <dbReference type="ARBA" id="ARBA00009784"/>
    </source>
</evidence>
<comment type="subcellular location">
    <subcellularLocation>
        <location evidence="7">Cell inner membrane</location>
        <topology evidence="7">Multi-pass membrane protein</topology>
    </subcellularLocation>
    <subcellularLocation>
        <location evidence="1">Cell membrane</location>
        <topology evidence="1">Multi-pass membrane protein</topology>
    </subcellularLocation>
</comment>
<name>E3I2J4_RHOVT</name>
<evidence type="ECO:0000256" key="5">
    <source>
        <dbReference type="ARBA" id="ARBA00022989"/>
    </source>
</evidence>
<feature type="transmembrane region" description="Helical" evidence="7">
    <location>
        <begin position="189"/>
        <end position="211"/>
    </location>
</feature>
<protein>
    <recommendedName>
        <fullName evidence="7">UPF0056 inner membrane protein</fullName>
    </recommendedName>
</protein>
<reference evidence="9" key="1">
    <citation type="journal article" date="2011" name="J. Bacteriol.">
        <title>Genome sequences of eight morphologically diverse alphaproteobacteria.</title>
        <authorList>
            <consortium name="US DOE Joint Genome Institute"/>
            <person name="Brown P.J."/>
            <person name="Kysela D.T."/>
            <person name="Buechlein A."/>
            <person name="Hemmerich C."/>
            <person name="Brun Y.V."/>
        </authorList>
    </citation>
    <scope>NUCLEOTIDE SEQUENCE [LARGE SCALE GENOMIC DNA]</scope>
    <source>
        <strain evidence="9">ATCC 17100 / ATH 3.1.1 / DSM 162 / LMG 4299</strain>
    </source>
</reference>
<feature type="transmembrane region" description="Helical" evidence="7">
    <location>
        <begin position="45"/>
        <end position="63"/>
    </location>
</feature>
<dbReference type="Pfam" id="PF01914">
    <property type="entry name" value="MarC"/>
    <property type="match status" value="1"/>
</dbReference>
<evidence type="ECO:0000256" key="6">
    <source>
        <dbReference type="ARBA" id="ARBA00023136"/>
    </source>
</evidence>
<evidence type="ECO:0000256" key="3">
    <source>
        <dbReference type="ARBA" id="ARBA00022475"/>
    </source>
</evidence>
<dbReference type="GO" id="GO:0005886">
    <property type="term" value="C:plasma membrane"/>
    <property type="evidence" value="ECO:0007669"/>
    <property type="project" value="UniProtKB-SubCell"/>
</dbReference>
<dbReference type="KEGG" id="rva:Rvan_2128"/>
<evidence type="ECO:0000256" key="1">
    <source>
        <dbReference type="ARBA" id="ARBA00004651"/>
    </source>
</evidence>
<feature type="transmembrane region" description="Helical" evidence="7">
    <location>
        <begin position="115"/>
        <end position="137"/>
    </location>
</feature>
<evidence type="ECO:0000313" key="8">
    <source>
        <dbReference type="EMBL" id="ADP71353.1"/>
    </source>
</evidence>
<dbReference type="PANTHER" id="PTHR33508">
    <property type="entry name" value="UPF0056 MEMBRANE PROTEIN YHCE"/>
    <property type="match status" value="1"/>
</dbReference>
<sequence length="214" mass="22334">MFEVALSAFAMFFATIGPVEAAVLFASFCPRCDRAERLAVSLKAIGIATGIILFFALFGSEILEALGVTMPALQTAGGIILGLIALDMIFETTIAGSTITMPESDEARIKSSGEIAVFPLATPILAGPGAMSGAMVLMANASGQPWHQVAIVGALFAVMTITFILMLAAQEIREWIGLTAQKVVTRLLGILLAAIAVQSIFNGISGAGLFLRKL</sequence>
<dbReference type="STRING" id="648757.Rvan_2128"/>
<accession>E3I2J4</accession>
<dbReference type="RefSeq" id="WP_013419736.1">
    <property type="nucleotide sequence ID" value="NC_014664.1"/>
</dbReference>
<dbReference type="NCBIfam" id="TIGR00427">
    <property type="entry name" value="NAAT family transporter"/>
    <property type="match status" value="1"/>
</dbReference>
<keyword evidence="9" id="KW-1185">Reference proteome</keyword>
<dbReference type="HOGENOM" id="CLU_079909_0_0_5"/>
<dbReference type="Proteomes" id="UP000001399">
    <property type="component" value="Chromosome"/>
</dbReference>
<dbReference type="eggNOG" id="COG2095">
    <property type="taxonomic scope" value="Bacteria"/>
</dbReference>
<evidence type="ECO:0000313" key="9">
    <source>
        <dbReference type="Proteomes" id="UP000001399"/>
    </source>
</evidence>
<keyword evidence="6 7" id="KW-0472">Membrane</keyword>
<keyword evidence="5 7" id="KW-1133">Transmembrane helix</keyword>
<evidence type="ECO:0000256" key="7">
    <source>
        <dbReference type="RuleBase" id="RU362048"/>
    </source>
</evidence>
<evidence type="ECO:0000256" key="4">
    <source>
        <dbReference type="ARBA" id="ARBA00022692"/>
    </source>
</evidence>
<feature type="transmembrane region" description="Helical" evidence="7">
    <location>
        <begin position="149"/>
        <end position="169"/>
    </location>
</feature>
<comment type="similarity">
    <text evidence="2 7">Belongs to the UPF0056 (MarC) family.</text>
</comment>
<dbReference type="OrthoDB" id="21094at2"/>
<dbReference type="InterPro" id="IPR002771">
    <property type="entry name" value="Multi_antbiot-R_MarC"/>
</dbReference>
<dbReference type="AlphaFoldDB" id="E3I2J4"/>
<gene>
    <name evidence="8" type="ordered locus">Rvan_2128</name>
</gene>
<proteinExistence type="inferred from homology"/>
<comment type="caution">
    <text evidence="7">Lacks conserved residue(s) required for the propagation of feature annotation.</text>
</comment>
<feature type="transmembrane region" description="Helical" evidence="7">
    <location>
        <begin position="75"/>
        <end position="95"/>
    </location>
</feature>
<dbReference type="EMBL" id="CP002292">
    <property type="protein sequence ID" value="ADP71353.1"/>
    <property type="molecule type" value="Genomic_DNA"/>
</dbReference>
<dbReference type="PANTHER" id="PTHR33508:SF1">
    <property type="entry name" value="UPF0056 MEMBRANE PROTEIN YHCE"/>
    <property type="match status" value="1"/>
</dbReference>
<keyword evidence="4 7" id="KW-0812">Transmembrane</keyword>
<organism evidence="8 9">
    <name type="scientific">Rhodomicrobium vannielii (strain ATCC 17100 / DSM 162 / LMG 4299 / NCIMB 10020 / ATH 3.1.1)</name>
    <dbReference type="NCBI Taxonomy" id="648757"/>
    <lineage>
        <taxon>Bacteria</taxon>
        <taxon>Pseudomonadati</taxon>
        <taxon>Pseudomonadota</taxon>
        <taxon>Alphaproteobacteria</taxon>
        <taxon>Hyphomicrobiales</taxon>
        <taxon>Hyphomicrobiaceae</taxon>
        <taxon>Rhodomicrobium</taxon>
    </lineage>
</organism>
<keyword evidence="3" id="KW-1003">Cell membrane</keyword>